<evidence type="ECO:0000256" key="7">
    <source>
        <dbReference type="ARBA" id="ARBA00022840"/>
    </source>
</evidence>
<dbReference type="InterPro" id="IPR027417">
    <property type="entry name" value="P-loop_NTPase"/>
</dbReference>
<protein>
    <recommendedName>
        <fullName evidence="10">tRNA dimethylallyltransferase</fullName>
        <ecNumber evidence="10">2.5.1.75</ecNumber>
    </recommendedName>
    <alternativeName>
        <fullName evidence="10">Dimethylallyl diphosphate:tRNA dimethylallyltransferase</fullName>
        <shortName evidence="10">DMAPP:tRNA dimethylallyltransferase</shortName>
        <shortName evidence="10">DMATase</shortName>
    </alternativeName>
    <alternativeName>
        <fullName evidence="10">Isopentenyl-diphosphate:tRNA isopentenyltransferase</fullName>
        <shortName evidence="10">IPP transferase</shortName>
        <shortName evidence="10">IPPT</shortName>
        <shortName evidence="10">IPTase</shortName>
    </alternativeName>
</protein>
<evidence type="ECO:0000256" key="10">
    <source>
        <dbReference type="HAMAP-Rule" id="MF_00185"/>
    </source>
</evidence>
<evidence type="ECO:0000256" key="8">
    <source>
        <dbReference type="ARBA" id="ARBA00022842"/>
    </source>
</evidence>
<comment type="function">
    <text evidence="2 10 12">Catalyzes the transfer of a dimethylallyl group onto the adenine at position 37 in tRNAs that read codons beginning with uridine, leading to the formation of N6-(dimethylallyl)adenosine (i(6)A).</text>
</comment>
<dbReference type="GO" id="GO:0006400">
    <property type="term" value="P:tRNA modification"/>
    <property type="evidence" value="ECO:0007669"/>
    <property type="project" value="TreeGrafter"/>
</dbReference>
<dbReference type="SUPFAM" id="SSF52540">
    <property type="entry name" value="P-loop containing nucleoside triphosphate hydrolases"/>
    <property type="match status" value="2"/>
</dbReference>
<dbReference type="NCBIfam" id="TIGR00174">
    <property type="entry name" value="miaA"/>
    <property type="match status" value="1"/>
</dbReference>
<keyword evidence="6 10" id="KW-0547">Nucleotide-binding</keyword>
<dbReference type="Pfam" id="PF01715">
    <property type="entry name" value="IPPT"/>
    <property type="match status" value="1"/>
</dbReference>
<dbReference type="EC" id="2.5.1.75" evidence="10"/>
<dbReference type="Gene3D" id="3.40.50.300">
    <property type="entry name" value="P-loop containing nucleotide triphosphate hydrolases"/>
    <property type="match status" value="1"/>
</dbReference>
<proteinExistence type="inferred from homology"/>
<evidence type="ECO:0000256" key="5">
    <source>
        <dbReference type="ARBA" id="ARBA00022694"/>
    </source>
</evidence>
<name>A0A9D1KBA0_9FIRM</name>
<comment type="cofactor">
    <cofactor evidence="1 10">
        <name>Mg(2+)</name>
        <dbReference type="ChEBI" id="CHEBI:18420"/>
    </cofactor>
</comment>
<evidence type="ECO:0000256" key="11">
    <source>
        <dbReference type="RuleBase" id="RU003783"/>
    </source>
</evidence>
<evidence type="ECO:0000256" key="4">
    <source>
        <dbReference type="ARBA" id="ARBA00022679"/>
    </source>
</evidence>
<keyword evidence="8 10" id="KW-0460">Magnesium</keyword>
<keyword evidence="5 10" id="KW-0819">tRNA processing</keyword>
<sequence>MIIAILGPTAVGKTALSIALAKKYKAEVINFDAMQVYEKLDIGTAKVTKEEMEGVPHHLLSFVPLGKNYSVYDYQKDARCLIDKLLKENKNIILVGGTGLYLKAVLFDYNFTEGTTYNTYDNLTNEEILDKIKSYNVEELPHINNRKRLVRLLNKLENNETITNNGNNLLYKDTIFIGLTTARDTLYDKINKRVDIMFNNGLLEEVESLKDKFNTSKALKRAIGYKEFIPYFNHEKNIDEIKEDIKKNSRHYAKRQYTFFNHQFNLTWFNTNYDDFNKTIDEVIDYIEKIYKK</sequence>
<comment type="subunit">
    <text evidence="10">Monomer.</text>
</comment>
<evidence type="ECO:0000313" key="15">
    <source>
        <dbReference type="Proteomes" id="UP000886833"/>
    </source>
</evidence>
<keyword evidence="4 10" id="KW-0808">Transferase</keyword>
<gene>
    <name evidence="10 14" type="primary">miaA</name>
    <name evidence="14" type="ORF">IAB59_00650</name>
</gene>
<dbReference type="InterPro" id="IPR018022">
    <property type="entry name" value="IPT"/>
</dbReference>
<evidence type="ECO:0000256" key="1">
    <source>
        <dbReference type="ARBA" id="ARBA00001946"/>
    </source>
</evidence>
<comment type="catalytic activity">
    <reaction evidence="9 10 11">
        <text>adenosine(37) in tRNA + dimethylallyl diphosphate = N(6)-dimethylallyladenosine(37) in tRNA + diphosphate</text>
        <dbReference type="Rhea" id="RHEA:26482"/>
        <dbReference type="Rhea" id="RHEA-COMP:10162"/>
        <dbReference type="Rhea" id="RHEA-COMP:10375"/>
        <dbReference type="ChEBI" id="CHEBI:33019"/>
        <dbReference type="ChEBI" id="CHEBI:57623"/>
        <dbReference type="ChEBI" id="CHEBI:74411"/>
        <dbReference type="ChEBI" id="CHEBI:74415"/>
        <dbReference type="EC" id="2.5.1.75"/>
    </reaction>
</comment>
<evidence type="ECO:0000256" key="2">
    <source>
        <dbReference type="ARBA" id="ARBA00003213"/>
    </source>
</evidence>
<feature type="binding site" evidence="10">
    <location>
        <begin position="9"/>
        <end position="14"/>
    </location>
    <ligand>
        <name>substrate</name>
    </ligand>
</feature>
<dbReference type="PANTHER" id="PTHR11088">
    <property type="entry name" value="TRNA DIMETHYLALLYLTRANSFERASE"/>
    <property type="match status" value="1"/>
</dbReference>
<evidence type="ECO:0000256" key="12">
    <source>
        <dbReference type="RuleBase" id="RU003784"/>
    </source>
</evidence>
<reference evidence="14" key="2">
    <citation type="journal article" date="2021" name="PeerJ">
        <title>Extensive microbial diversity within the chicken gut microbiome revealed by metagenomics and culture.</title>
        <authorList>
            <person name="Gilroy R."/>
            <person name="Ravi A."/>
            <person name="Getino M."/>
            <person name="Pursley I."/>
            <person name="Horton D.L."/>
            <person name="Alikhan N.F."/>
            <person name="Baker D."/>
            <person name="Gharbi K."/>
            <person name="Hall N."/>
            <person name="Watson M."/>
            <person name="Adriaenssens E.M."/>
            <person name="Foster-Nyarko E."/>
            <person name="Jarju S."/>
            <person name="Secka A."/>
            <person name="Antonio M."/>
            <person name="Oren A."/>
            <person name="Chaudhuri R.R."/>
            <person name="La Ragione R."/>
            <person name="Hildebrand F."/>
            <person name="Pallen M.J."/>
        </authorList>
    </citation>
    <scope>NUCLEOTIDE SEQUENCE</scope>
    <source>
        <strain evidence="14">CHK195-26880</strain>
    </source>
</reference>
<evidence type="ECO:0000313" key="14">
    <source>
        <dbReference type="EMBL" id="HIT36971.1"/>
    </source>
</evidence>
<evidence type="ECO:0000256" key="13">
    <source>
        <dbReference type="RuleBase" id="RU003785"/>
    </source>
</evidence>
<dbReference type="AlphaFoldDB" id="A0A9D1KBA0"/>
<reference evidence="14" key="1">
    <citation type="submission" date="2020-10" db="EMBL/GenBank/DDBJ databases">
        <authorList>
            <person name="Gilroy R."/>
        </authorList>
    </citation>
    <scope>NUCLEOTIDE SEQUENCE</scope>
    <source>
        <strain evidence="14">CHK195-26880</strain>
    </source>
</reference>
<dbReference type="PANTHER" id="PTHR11088:SF60">
    <property type="entry name" value="TRNA DIMETHYLALLYLTRANSFERASE"/>
    <property type="match status" value="1"/>
</dbReference>
<feature type="site" description="Interaction with substrate tRNA" evidence="10">
    <location>
        <position position="98"/>
    </location>
</feature>
<dbReference type="EMBL" id="DVKQ01000005">
    <property type="protein sequence ID" value="HIT36971.1"/>
    <property type="molecule type" value="Genomic_DNA"/>
</dbReference>
<feature type="binding site" evidence="10">
    <location>
        <begin position="7"/>
        <end position="14"/>
    </location>
    <ligand>
        <name>ATP</name>
        <dbReference type="ChEBI" id="CHEBI:30616"/>
    </ligand>
</feature>
<accession>A0A9D1KBA0</accession>
<evidence type="ECO:0000256" key="6">
    <source>
        <dbReference type="ARBA" id="ARBA00022741"/>
    </source>
</evidence>
<organism evidence="14 15">
    <name type="scientific">Candidatus Onthousia faecipullorum</name>
    <dbReference type="NCBI Taxonomy" id="2840887"/>
    <lineage>
        <taxon>Bacteria</taxon>
        <taxon>Bacillati</taxon>
        <taxon>Bacillota</taxon>
        <taxon>Bacilli</taxon>
        <taxon>Candidatus Onthousia</taxon>
    </lineage>
</organism>
<dbReference type="GO" id="GO:0005524">
    <property type="term" value="F:ATP binding"/>
    <property type="evidence" value="ECO:0007669"/>
    <property type="project" value="UniProtKB-UniRule"/>
</dbReference>
<dbReference type="GO" id="GO:0052381">
    <property type="term" value="F:tRNA dimethylallyltransferase activity"/>
    <property type="evidence" value="ECO:0007669"/>
    <property type="project" value="UniProtKB-UniRule"/>
</dbReference>
<dbReference type="InterPro" id="IPR039657">
    <property type="entry name" value="Dimethylallyltransferase"/>
</dbReference>
<comment type="similarity">
    <text evidence="3 10 13">Belongs to the IPP transferase family.</text>
</comment>
<keyword evidence="7 10" id="KW-0067">ATP-binding</keyword>
<comment type="caution">
    <text evidence="14">The sequence shown here is derived from an EMBL/GenBank/DDBJ whole genome shotgun (WGS) entry which is preliminary data.</text>
</comment>
<dbReference type="HAMAP" id="MF_00185">
    <property type="entry name" value="IPP_trans"/>
    <property type="match status" value="1"/>
</dbReference>
<evidence type="ECO:0000256" key="9">
    <source>
        <dbReference type="ARBA" id="ARBA00049563"/>
    </source>
</evidence>
<evidence type="ECO:0000256" key="3">
    <source>
        <dbReference type="ARBA" id="ARBA00005842"/>
    </source>
</evidence>
<comment type="caution">
    <text evidence="10">Lacks conserved residue(s) required for the propagation of feature annotation.</text>
</comment>
<dbReference type="Proteomes" id="UP000886833">
    <property type="component" value="Unassembled WGS sequence"/>
</dbReference>